<accession>A0ABV0XKJ8</accession>
<dbReference type="Proteomes" id="UP001469553">
    <property type="component" value="Unassembled WGS sequence"/>
</dbReference>
<gene>
    <name evidence="1" type="ORF">AMECASPLE_036026</name>
</gene>
<proteinExistence type="predicted"/>
<evidence type="ECO:0000313" key="1">
    <source>
        <dbReference type="EMBL" id="MEQ2281999.1"/>
    </source>
</evidence>
<dbReference type="EMBL" id="JAHRIP010005551">
    <property type="protein sequence ID" value="MEQ2281999.1"/>
    <property type="molecule type" value="Genomic_DNA"/>
</dbReference>
<comment type="caution">
    <text evidence="1">The sequence shown here is derived from an EMBL/GenBank/DDBJ whole genome shotgun (WGS) entry which is preliminary data.</text>
</comment>
<protein>
    <submittedName>
        <fullName evidence="1">Uncharacterized protein</fullName>
    </submittedName>
</protein>
<evidence type="ECO:0000313" key="2">
    <source>
        <dbReference type="Proteomes" id="UP001469553"/>
    </source>
</evidence>
<reference evidence="1 2" key="1">
    <citation type="submission" date="2021-06" db="EMBL/GenBank/DDBJ databases">
        <authorList>
            <person name="Palmer J.M."/>
        </authorList>
    </citation>
    <scope>NUCLEOTIDE SEQUENCE [LARGE SCALE GENOMIC DNA]</scope>
    <source>
        <strain evidence="1 2">AS_MEX2019</strain>
        <tissue evidence="1">Muscle</tissue>
    </source>
</reference>
<sequence>MKLKHLVLDHNNLLVWFRASFCGQYSDTSLEDYGIDWEGPTPVDHEAAVGVPENPKPLQNRVFEHLRERIDPLRPSTCFGMDILVEALESARRIFHDVRDRVGQA</sequence>
<keyword evidence="2" id="KW-1185">Reference proteome</keyword>
<organism evidence="1 2">
    <name type="scientific">Ameca splendens</name>
    <dbReference type="NCBI Taxonomy" id="208324"/>
    <lineage>
        <taxon>Eukaryota</taxon>
        <taxon>Metazoa</taxon>
        <taxon>Chordata</taxon>
        <taxon>Craniata</taxon>
        <taxon>Vertebrata</taxon>
        <taxon>Euteleostomi</taxon>
        <taxon>Actinopterygii</taxon>
        <taxon>Neopterygii</taxon>
        <taxon>Teleostei</taxon>
        <taxon>Neoteleostei</taxon>
        <taxon>Acanthomorphata</taxon>
        <taxon>Ovalentaria</taxon>
        <taxon>Atherinomorphae</taxon>
        <taxon>Cyprinodontiformes</taxon>
        <taxon>Goodeidae</taxon>
        <taxon>Ameca</taxon>
    </lineage>
</organism>
<name>A0ABV0XKJ8_9TELE</name>